<protein>
    <recommendedName>
        <fullName evidence="4">LIM interaction domain-containing protein</fullName>
    </recommendedName>
</protein>
<accession>A0A8S1HCZ4</accession>
<proteinExistence type="inferred from homology"/>
<dbReference type="GO" id="GO:0030274">
    <property type="term" value="F:LIM domain binding"/>
    <property type="evidence" value="ECO:0007669"/>
    <property type="project" value="UniProtKB-UniRule"/>
</dbReference>
<evidence type="ECO:0000256" key="2">
    <source>
        <dbReference type="PROSITE-ProRule" id="PRU01302"/>
    </source>
</evidence>
<feature type="compositionally biased region" description="Low complexity" evidence="3">
    <location>
        <begin position="373"/>
        <end position="388"/>
    </location>
</feature>
<dbReference type="InterPro" id="IPR041363">
    <property type="entry name" value="LID"/>
</dbReference>
<feature type="compositionally biased region" description="Pro residues" evidence="3">
    <location>
        <begin position="389"/>
        <end position="399"/>
    </location>
</feature>
<organism evidence="5 6">
    <name type="scientific">Caenorhabditis auriculariae</name>
    <dbReference type="NCBI Taxonomy" id="2777116"/>
    <lineage>
        <taxon>Eukaryota</taxon>
        <taxon>Metazoa</taxon>
        <taxon>Ecdysozoa</taxon>
        <taxon>Nematoda</taxon>
        <taxon>Chromadorea</taxon>
        <taxon>Rhabditida</taxon>
        <taxon>Rhabditina</taxon>
        <taxon>Rhabditomorpha</taxon>
        <taxon>Rhabditoidea</taxon>
        <taxon>Rhabditidae</taxon>
        <taxon>Peloderinae</taxon>
        <taxon>Caenorhabditis</taxon>
    </lineage>
</organism>
<dbReference type="OrthoDB" id="774557at2759"/>
<comment type="similarity">
    <text evidence="1 2">Belongs to the LDB family.</text>
</comment>
<evidence type="ECO:0000313" key="6">
    <source>
        <dbReference type="Proteomes" id="UP000835052"/>
    </source>
</evidence>
<dbReference type="InterPro" id="IPR029005">
    <property type="entry name" value="LIM-bd/SEUSS"/>
</dbReference>
<feature type="domain" description="LIM interaction" evidence="4">
    <location>
        <begin position="410"/>
        <end position="449"/>
    </location>
</feature>
<keyword evidence="6" id="KW-1185">Reference proteome</keyword>
<dbReference type="Gene3D" id="2.10.110.10">
    <property type="entry name" value="Cysteine Rich Protein"/>
    <property type="match status" value="1"/>
</dbReference>
<gene>
    <name evidence="5" type="ORF">CAUJ_LOCUS9016</name>
</gene>
<dbReference type="Pfam" id="PF17916">
    <property type="entry name" value="LID"/>
    <property type="match status" value="1"/>
</dbReference>
<reference evidence="5" key="1">
    <citation type="submission" date="2020-10" db="EMBL/GenBank/DDBJ databases">
        <authorList>
            <person name="Kikuchi T."/>
        </authorList>
    </citation>
    <scope>NUCLEOTIDE SEQUENCE</scope>
    <source>
        <strain evidence="5">NKZ352</strain>
    </source>
</reference>
<feature type="region of interest" description="Disordered" evidence="3">
    <location>
        <begin position="1"/>
        <end position="111"/>
    </location>
</feature>
<dbReference type="EMBL" id="CAJGYM010000032">
    <property type="protein sequence ID" value="CAD6193097.1"/>
    <property type="molecule type" value="Genomic_DNA"/>
</dbReference>
<dbReference type="Pfam" id="PF01803">
    <property type="entry name" value="LIM_bind"/>
    <property type="match status" value="1"/>
</dbReference>
<feature type="compositionally biased region" description="Pro residues" evidence="3">
    <location>
        <begin position="95"/>
        <end position="111"/>
    </location>
</feature>
<dbReference type="Proteomes" id="UP000835052">
    <property type="component" value="Unassembled WGS sequence"/>
</dbReference>
<dbReference type="PROSITE" id="PS51957">
    <property type="entry name" value="LID"/>
    <property type="match status" value="1"/>
</dbReference>
<evidence type="ECO:0000259" key="4">
    <source>
        <dbReference type="PROSITE" id="PS51957"/>
    </source>
</evidence>
<feature type="region of interest" description="Disordered" evidence="3">
    <location>
        <begin position="354"/>
        <end position="400"/>
    </location>
</feature>
<dbReference type="AlphaFoldDB" id="A0A8S1HCZ4"/>
<evidence type="ECO:0000313" key="5">
    <source>
        <dbReference type="EMBL" id="CAD6193097.1"/>
    </source>
</evidence>
<name>A0A8S1HCZ4_9PELO</name>
<feature type="compositionally biased region" description="Basic and acidic residues" evidence="3">
    <location>
        <begin position="24"/>
        <end position="33"/>
    </location>
</feature>
<sequence length="563" mass="64325">MPRRKTADGAQAAPKAPRVRKKKVNPEENKPPDNYEPLMQTNGYGMDDGGGMYTQDYGYAFGQQPPFASPEPNGSPYLLPPQSNTPQPQMMMRQMPPPPPPQPSSTPMGPAPSPLEFRVHEMNRRLYIFSNSGICEKDFAQWWDAFSHEFFDDDAKLWFLLFENPDSPDKYSVGRQLIPRFFRSIFESGMKELCFVLRGPTRETPMPSGCISFENDNVLQVTKLDAPMHTEVNVECKMYIEFTPYDEVLNHRIRSWTLEMRGCEEFFFNEMTKEFERIDPLIVERRITRMGFHKNTIGCLNLCKILEPMQVIMSNSKSTGNDPRDTMKRTIFHHYAFEMKRREMAMNQMNQQAMLPPVVEEKPKPQRKRTRKTPANNNKNKKTNASPAPTNPAFPPNPMAPNFSQIGYQDVMVVGEPSMMGGEFGEEDERTISRVENTQYDPNALPMRPMQMQPMVQQQMGGLGMGMVPQMGGPPGPMGPEYHAKYHAKYDAKHHAKQYAARLRIPTARSSLAKPTYKYDHDYGMKQKSNSASLALLSQCFAALQNLATRMIFILPCVIPILF</sequence>
<comment type="caution">
    <text evidence="5">The sequence shown here is derived from an EMBL/GenBank/DDBJ whole genome shotgun (WGS) entry which is preliminary data.</text>
</comment>
<dbReference type="PANTHER" id="PTHR10378">
    <property type="entry name" value="LIM DOMAIN-BINDING PROTEIN"/>
    <property type="match status" value="1"/>
</dbReference>
<evidence type="ECO:0000256" key="3">
    <source>
        <dbReference type="SAM" id="MobiDB-lite"/>
    </source>
</evidence>
<evidence type="ECO:0000256" key="1">
    <source>
        <dbReference type="ARBA" id="ARBA00006928"/>
    </source>
</evidence>